<comment type="cofactor">
    <cofactor evidence="10">
        <name>thiamine diphosphate</name>
        <dbReference type="ChEBI" id="CHEBI:58937"/>
    </cofactor>
    <text evidence="10">Binds 1 thiamine pyrophosphate per subunit.</text>
</comment>
<accession>A0A9D0Z4J2</accession>
<dbReference type="NCBIfam" id="TIGR00204">
    <property type="entry name" value="dxs"/>
    <property type="match status" value="1"/>
</dbReference>
<dbReference type="Pfam" id="PF02780">
    <property type="entry name" value="Transketolase_C"/>
    <property type="match status" value="1"/>
</dbReference>
<dbReference type="SUPFAM" id="SSF52518">
    <property type="entry name" value="Thiamin diphosphate-binding fold (THDP-binding)"/>
    <property type="match status" value="1"/>
</dbReference>
<feature type="binding site" evidence="10">
    <location>
        <position position="72"/>
    </location>
    <ligand>
        <name>thiamine diphosphate</name>
        <dbReference type="ChEBI" id="CHEBI:58937"/>
    </ligand>
</feature>
<evidence type="ECO:0000259" key="11">
    <source>
        <dbReference type="SMART" id="SM00861"/>
    </source>
</evidence>
<feature type="binding site" evidence="10">
    <location>
        <begin position="145"/>
        <end position="146"/>
    </location>
    <ligand>
        <name>thiamine diphosphate</name>
        <dbReference type="ChEBI" id="CHEBI:58937"/>
    </ligand>
</feature>
<dbReference type="Gene3D" id="3.40.50.920">
    <property type="match status" value="1"/>
</dbReference>
<gene>
    <name evidence="10" type="primary">dxs</name>
    <name evidence="12" type="ORF">IAA67_02055</name>
</gene>
<comment type="caution">
    <text evidence="12">The sequence shown here is derived from an EMBL/GenBank/DDBJ whole genome shotgun (WGS) entry which is preliminary data.</text>
</comment>
<dbReference type="InterPro" id="IPR049557">
    <property type="entry name" value="Transketolase_CS"/>
</dbReference>
<dbReference type="SMART" id="SM00861">
    <property type="entry name" value="Transket_pyr"/>
    <property type="match status" value="1"/>
</dbReference>
<dbReference type="CDD" id="cd07033">
    <property type="entry name" value="TPP_PYR_DXS_TK_like"/>
    <property type="match status" value="1"/>
</dbReference>
<dbReference type="InterPro" id="IPR020826">
    <property type="entry name" value="Transketolase_BS"/>
</dbReference>
<organism evidence="12 13">
    <name type="scientific">Candidatus Avoscillospira stercorigallinarum</name>
    <dbReference type="NCBI Taxonomy" id="2840708"/>
    <lineage>
        <taxon>Bacteria</taxon>
        <taxon>Bacillati</taxon>
        <taxon>Bacillota</taxon>
        <taxon>Clostridia</taxon>
        <taxon>Eubacteriales</taxon>
        <taxon>Oscillospiraceae</taxon>
        <taxon>Oscillospiraceae incertae sedis</taxon>
        <taxon>Candidatus Avoscillospira</taxon>
    </lineage>
</organism>
<dbReference type="SUPFAM" id="SSF52922">
    <property type="entry name" value="TK C-terminal domain-like"/>
    <property type="match status" value="1"/>
</dbReference>
<keyword evidence="8 10" id="KW-0786">Thiamine pyrophosphate</keyword>
<feature type="domain" description="Transketolase-like pyrimidine-binding" evidence="11">
    <location>
        <begin position="312"/>
        <end position="476"/>
    </location>
</feature>
<dbReference type="HAMAP" id="MF_00315">
    <property type="entry name" value="DXP_synth"/>
    <property type="match status" value="1"/>
</dbReference>
<evidence type="ECO:0000256" key="6">
    <source>
        <dbReference type="ARBA" id="ARBA00022842"/>
    </source>
</evidence>
<dbReference type="PANTHER" id="PTHR43322">
    <property type="entry name" value="1-D-DEOXYXYLULOSE 5-PHOSPHATE SYNTHASE-RELATED"/>
    <property type="match status" value="1"/>
</dbReference>
<evidence type="ECO:0000256" key="9">
    <source>
        <dbReference type="ARBA" id="ARBA00023229"/>
    </source>
</evidence>
<dbReference type="InterPro" id="IPR009014">
    <property type="entry name" value="Transketo_C/PFOR_II"/>
</dbReference>
<dbReference type="InterPro" id="IPR005475">
    <property type="entry name" value="Transketolase-like_Pyr-bd"/>
</dbReference>
<dbReference type="CDD" id="cd02007">
    <property type="entry name" value="TPP_DXS"/>
    <property type="match status" value="1"/>
</dbReference>
<evidence type="ECO:0000313" key="12">
    <source>
        <dbReference type="EMBL" id="HIQ69101.1"/>
    </source>
</evidence>
<protein>
    <recommendedName>
        <fullName evidence="10">1-deoxy-D-xylulose-5-phosphate synthase</fullName>
        <ecNumber evidence="10">2.2.1.7</ecNumber>
    </recommendedName>
    <alternativeName>
        <fullName evidence="10">1-deoxyxylulose-5-phosphate synthase</fullName>
        <shortName evidence="10">DXP synthase</shortName>
        <shortName evidence="10">DXPS</shortName>
    </alternativeName>
</protein>
<keyword evidence="7 10" id="KW-0784">Thiamine biosynthesis</keyword>
<dbReference type="NCBIfam" id="NF003933">
    <property type="entry name" value="PRK05444.2-2"/>
    <property type="match status" value="1"/>
</dbReference>
<dbReference type="PANTHER" id="PTHR43322:SF5">
    <property type="entry name" value="1-DEOXY-D-XYLULOSE-5-PHOSPHATE SYNTHASE, CHLOROPLASTIC"/>
    <property type="match status" value="1"/>
</dbReference>
<dbReference type="InterPro" id="IPR029061">
    <property type="entry name" value="THDP-binding"/>
</dbReference>
<reference evidence="12" key="1">
    <citation type="submission" date="2020-10" db="EMBL/GenBank/DDBJ databases">
        <authorList>
            <person name="Gilroy R."/>
        </authorList>
    </citation>
    <scope>NUCLEOTIDE SEQUENCE</scope>
    <source>
        <strain evidence="12">ChiSjej2B20-13462</strain>
    </source>
</reference>
<dbReference type="Proteomes" id="UP000886874">
    <property type="component" value="Unassembled WGS sequence"/>
</dbReference>
<dbReference type="InterPro" id="IPR033248">
    <property type="entry name" value="Transketolase_C"/>
</dbReference>
<dbReference type="GO" id="GO:0005829">
    <property type="term" value="C:cytosol"/>
    <property type="evidence" value="ECO:0007669"/>
    <property type="project" value="TreeGrafter"/>
</dbReference>
<comment type="similarity">
    <text evidence="2 10">Belongs to the transketolase family. DXPS subfamily.</text>
</comment>
<evidence type="ECO:0000256" key="7">
    <source>
        <dbReference type="ARBA" id="ARBA00022977"/>
    </source>
</evidence>
<dbReference type="EMBL" id="DVFN01000030">
    <property type="protein sequence ID" value="HIQ69101.1"/>
    <property type="molecule type" value="Genomic_DNA"/>
</dbReference>
<feature type="binding site" evidence="10">
    <location>
        <position position="144"/>
    </location>
    <ligand>
        <name>Mg(2+)</name>
        <dbReference type="ChEBI" id="CHEBI:18420"/>
    </ligand>
</feature>
<keyword evidence="9 10" id="KW-0414">Isoprene biosynthesis</keyword>
<evidence type="ECO:0000256" key="1">
    <source>
        <dbReference type="ARBA" id="ARBA00004980"/>
    </source>
</evidence>
<evidence type="ECO:0000256" key="2">
    <source>
        <dbReference type="ARBA" id="ARBA00011081"/>
    </source>
</evidence>
<keyword evidence="5 10" id="KW-0479">Metal-binding</keyword>
<comment type="cofactor">
    <cofactor evidence="10">
        <name>Mg(2+)</name>
        <dbReference type="ChEBI" id="CHEBI:18420"/>
    </cofactor>
    <text evidence="10">Binds 1 Mg(2+) ion per subunit.</text>
</comment>
<dbReference type="Pfam" id="PF02779">
    <property type="entry name" value="Transket_pyr"/>
    <property type="match status" value="1"/>
</dbReference>
<proteinExistence type="inferred from homology"/>
<dbReference type="InterPro" id="IPR005477">
    <property type="entry name" value="Dxylulose-5-P_synthase"/>
</dbReference>
<dbReference type="PROSITE" id="PS00801">
    <property type="entry name" value="TRANSKETOLASE_1"/>
    <property type="match status" value="1"/>
</dbReference>
<keyword evidence="6 10" id="KW-0460">Magnesium</keyword>
<keyword evidence="4 10" id="KW-0808">Transferase</keyword>
<dbReference type="AlphaFoldDB" id="A0A9D0Z4J2"/>
<dbReference type="Pfam" id="PF13292">
    <property type="entry name" value="DXP_synthase_N"/>
    <property type="match status" value="1"/>
</dbReference>
<dbReference type="GO" id="GO:0016114">
    <property type="term" value="P:terpenoid biosynthetic process"/>
    <property type="evidence" value="ECO:0007669"/>
    <property type="project" value="UniProtKB-UniRule"/>
</dbReference>
<dbReference type="PROSITE" id="PS00802">
    <property type="entry name" value="TRANSKETOLASE_2"/>
    <property type="match status" value="1"/>
</dbReference>
<evidence type="ECO:0000313" key="13">
    <source>
        <dbReference type="Proteomes" id="UP000886874"/>
    </source>
</evidence>
<feature type="binding site" evidence="10">
    <location>
        <position position="173"/>
    </location>
    <ligand>
        <name>thiamine diphosphate</name>
        <dbReference type="ChEBI" id="CHEBI:58937"/>
    </ligand>
</feature>
<sequence>MYLTQIHSRADLLRLTPEQDRQLCGEIREFLVKHIARTGGHLASNLGVVELTVALHKVYDTERDRLLFDVGHQSYVHKLLTGRMDRFSTLRTYGGLAGFPKPSESVHDAFIAGHASESVSVALGMARARTLEGKDYSVVAVLGDGALTGGLAYEGLNDAGASGEPLVVVLNDNGMSITSNVGAIARHLKLLRLKPGYFGLKKAYRQLTRSIPGGKALYAFTHSLKTRMRRRLIGVTIFEEMGFSYLGPVDGHDVQKLTFLLGEAKAMGGPVLLHVITKKGKGYIPAEVKPSDYHGVGRFNPVTGLSAGGSGRSFSETFGETLCRLAMEDSQICAVTAAMEQGTGLSTFAASFRNRYYDVGIAEGHAVSMAAGLAKQGMTPVFAVYSTFLQRSYDMLQQDLGLLGLHVVLAVDRAGLVGEDGETHHGVFDVGYLRQIPGMEVFCPASQAELARMLRMAVEDCTGPVAVRYPRGGDGGYHDAVWTHRLCAAPQLTVVTYGVTVNDCLTAVDALAQAGVEADLVKLDQIAPLCLDAVRASLEKSGRLLVVEEAAEAGCVGVAILAELTRQGKPPAAARLLNLKSGLVPHGAVALLRHRTGLDPAGIEQAAKELLAHET</sequence>
<evidence type="ECO:0000256" key="3">
    <source>
        <dbReference type="ARBA" id="ARBA00011738"/>
    </source>
</evidence>
<name>A0A9D0Z4J2_9FIRM</name>
<feature type="binding site" evidence="10">
    <location>
        <position position="173"/>
    </location>
    <ligand>
        <name>Mg(2+)</name>
        <dbReference type="ChEBI" id="CHEBI:18420"/>
    </ligand>
</feature>
<comment type="pathway">
    <text evidence="1 10">Metabolic intermediate biosynthesis; 1-deoxy-D-xylulose 5-phosphate biosynthesis; 1-deoxy-D-xylulose 5-phosphate from D-glyceraldehyde 3-phosphate and pyruvate: step 1/1.</text>
</comment>
<feature type="binding site" evidence="10">
    <location>
        <position position="283"/>
    </location>
    <ligand>
        <name>thiamine diphosphate</name>
        <dbReference type="ChEBI" id="CHEBI:58937"/>
    </ligand>
</feature>
<dbReference type="GO" id="GO:0008661">
    <property type="term" value="F:1-deoxy-D-xylulose-5-phosphate synthase activity"/>
    <property type="evidence" value="ECO:0007669"/>
    <property type="project" value="UniProtKB-UniRule"/>
</dbReference>
<evidence type="ECO:0000256" key="4">
    <source>
        <dbReference type="ARBA" id="ARBA00022679"/>
    </source>
</evidence>
<dbReference type="GO" id="GO:0030976">
    <property type="term" value="F:thiamine pyrophosphate binding"/>
    <property type="evidence" value="ECO:0007669"/>
    <property type="project" value="UniProtKB-UniRule"/>
</dbReference>
<comment type="catalytic activity">
    <reaction evidence="10">
        <text>D-glyceraldehyde 3-phosphate + pyruvate + H(+) = 1-deoxy-D-xylulose 5-phosphate + CO2</text>
        <dbReference type="Rhea" id="RHEA:12605"/>
        <dbReference type="ChEBI" id="CHEBI:15361"/>
        <dbReference type="ChEBI" id="CHEBI:15378"/>
        <dbReference type="ChEBI" id="CHEBI:16526"/>
        <dbReference type="ChEBI" id="CHEBI:57792"/>
        <dbReference type="ChEBI" id="CHEBI:59776"/>
        <dbReference type="EC" id="2.2.1.7"/>
    </reaction>
</comment>
<evidence type="ECO:0000256" key="8">
    <source>
        <dbReference type="ARBA" id="ARBA00023052"/>
    </source>
</evidence>
<feature type="binding site" evidence="10">
    <location>
        <begin position="113"/>
        <end position="115"/>
    </location>
    <ligand>
        <name>thiamine diphosphate</name>
        <dbReference type="ChEBI" id="CHEBI:58937"/>
    </ligand>
</feature>
<dbReference type="EC" id="2.2.1.7" evidence="10"/>
<dbReference type="GO" id="GO:0009228">
    <property type="term" value="P:thiamine biosynthetic process"/>
    <property type="evidence" value="ECO:0007669"/>
    <property type="project" value="UniProtKB-UniRule"/>
</dbReference>
<comment type="function">
    <text evidence="10">Catalyzes the acyloin condensation reaction between C atoms 2 and 3 of pyruvate and glyceraldehyde 3-phosphate to yield 1-deoxy-D-xylulose-5-phosphate (DXP).</text>
</comment>
<dbReference type="GO" id="GO:0000287">
    <property type="term" value="F:magnesium ion binding"/>
    <property type="evidence" value="ECO:0007669"/>
    <property type="project" value="UniProtKB-UniRule"/>
</dbReference>
<comment type="subunit">
    <text evidence="3 10">Homodimer.</text>
</comment>
<dbReference type="Gene3D" id="3.40.50.970">
    <property type="match status" value="2"/>
</dbReference>
<feature type="binding site" evidence="10">
    <location>
        <position position="363"/>
    </location>
    <ligand>
        <name>thiamine diphosphate</name>
        <dbReference type="ChEBI" id="CHEBI:58937"/>
    </ligand>
</feature>
<evidence type="ECO:0000256" key="5">
    <source>
        <dbReference type="ARBA" id="ARBA00022723"/>
    </source>
</evidence>
<dbReference type="GO" id="GO:0019288">
    <property type="term" value="P:isopentenyl diphosphate biosynthetic process, methylerythritol 4-phosphate pathway"/>
    <property type="evidence" value="ECO:0007669"/>
    <property type="project" value="TreeGrafter"/>
</dbReference>
<evidence type="ECO:0000256" key="10">
    <source>
        <dbReference type="HAMAP-Rule" id="MF_00315"/>
    </source>
</evidence>
<reference evidence="12" key="2">
    <citation type="journal article" date="2021" name="PeerJ">
        <title>Extensive microbial diversity within the chicken gut microbiome revealed by metagenomics and culture.</title>
        <authorList>
            <person name="Gilroy R."/>
            <person name="Ravi A."/>
            <person name="Getino M."/>
            <person name="Pursley I."/>
            <person name="Horton D.L."/>
            <person name="Alikhan N.F."/>
            <person name="Baker D."/>
            <person name="Gharbi K."/>
            <person name="Hall N."/>
            <person name="Watson M."/>
            <person name="Adriaenssens E.M."/>
            <person name="Foster-Nyarko E."/>
            <person name="Jarju S."/>
            <person name="Secka A."/>
            <person name="Antonio M."/>
            <person name="Oren A."/>
            <person name="Chaudhuri R.R."/>
            <person name="La Ragione R."/>
            <person name="Hildebrand F."/>
            <person name="Pallen M.J."/>
        </authorList>
    </citation>
    <scope>NUCLEOTIDE SEQUENCE</scope>
    <source>
        <strain evidence="12">ChiSjej2B20-13462</strain>
    </source>
</reference>